<evidence type="ECO:0000313" key="1">
    <source>
        <dbReference type="EMBL" id="MBO0937676.1"/>
    </source>
</evidence>
<proteinExistence type="predicted"/>
<organism evidence="1 2">
    <name type="scientific">Fibrella rubiginis</name>
    <dbReference type="NCBI Taxonomy" id="2817060"/>
    <lineage>
        <taxon>Bacteria</taxon>
        <taxon>Pseudomonadati</taxon>
        <taxon>Bacteroidota</taxon>
        <taxon>Cytophagia</taxon>
        <taxon>Cytophagales</taxon>
        <taxon>Spirosomataceae</taxon>
        <taxon>Fibrella</taxon>
    </lineage>
</organism>
<accession>A0A939K5W3</accession>
<sequence>MKYVFGLLALLSFSACEKASQQNTPPVYYDVLGYVKGQIDVLSKTKPMVSKRAEINEKNQQFTTRTINWKRELELFTQADINKPALRQSYTIARPDSLTYRYTLKPSEKNLTVRSLTVQLDSATRKPRQIEAVLVTKNFLYESERHILLESGPTKATQWGVRHYRLRGFQHLSVSDAHPFDVEGTVAQ</sequence>
<name>A0A939K5W3_9BACT</name>
<dbReference type="AlphaFoldDB" id="A0A939K5W3"/>
<dbReference type="EMBL" id="JAFMYV010000006">
    <property type="protein sequence ID" value="MBO0937676.1"/>
    <property type="molecule type" value="Genomic_DNA"/>
</dbReference>
<gene>
    <name evidence="1" type="ORF">J2I47_14050</name>
</gene>
<reference evidence="1" key="1">
    <citation type="submission" date="2021-03" db="EMBL/GenBank/DDBJ databases">
        <title>Fibrella sp. HMF5335 genome sequencing and assembly.</title>
        <authorList>
            <person name="Kang H."/>
            <person name="Kim H."/>
            <person name="Bae S."/>
            <person name="Joh K."/>
        </authorList>
    </citation>
    <scope>NUCLEOTIDE SEQUENCE</scope>
    <source>
        <strain evidence="1">HMF5335</strain>
    </source>
</reference>
<protein>
    <submittedName>
        <fullName evidence="1">Uncharacterized protein</fullName>
    </submittedName>
</protein>
<comment type="caution">
    <text evidence="1">The sequence shown here is derived from an EMBL/GenBank/DDBJ whole genome shotgun (WGS) entry which is preliminary data.</text>
</comment>
<dbReference type="RefSeq" id="WP_207365216.1">
    <property type="nucleotide sequence ID" value="NZ_JAFMYV010000006.1"/>
</dbReference>
<keyword evidence="2" id="KW-1185">Reference proteome</keyword>
<evidence type="ECO:0000313" key="2">
    <source>
        <dbReference type="Proteomes" id="UP000664034"/>
    </source>
</evidence>
<dbReference type="PROSITE" id="PS51257">
    <property type="entry name" value="PROKAR_LIPOPROTEIN"/>
    <property type="match status" value="1"/>
</dbReference>
<dbReference type="Proteomes" id="UP000664034">
    <property type="component" value="Unassembled WGS sequence"/>
</dbReference>